<sequence length="424" mass="45194">MDKLVIRGGRRLIGSVTASGSKNSSLPVIAATLLSGNGTFTLHRIPDLQDISTFTQLINHLGAQTSFSDNTLTVSTGNVESLLAPYELVKKMRASIYVLGPLLARFGEAKVSLPGGCAFGPRPIDLHLMAMEKLGAEITIETGFITAKARNGKLQGARIDFPVSSVGATGNALMAAVLAEGKTTISNAAAEPEIEALCRFLASMGARIEGTGTTELIIEGVTSLSAVEFTNVFDRIEAGTLLAAAAITGGTITVDGVENEQLKSVLKKLAHAGCTLTQTPGSITLASPEKLIPTDITAKPYPSFPTDMQAQWTALMTQAEGTSRITDKVYHERFNHIPELNRLGAHIEIKKNQAIVEGPRRLSGTKVMSTDLRASACLVLAGLVAEGVTEVLRVYHLDRGYEQIEMKLNSLGADITREKYKEFS</sequence>
<feature type="domain" description="Enolpyruvate transferase" evidence="13">
    <location>
        <begin position="7"/>
        <end position="408"/>
    </location>
</feature>
<dbReference type="InterPro" id="IPR001986">
    <property type="entry name" value="Enolpyruvate_Tfrase_dom"/>
</dbReference>
<dbReference type="PANTHER" id="PTHR43783">
    <property type="entry name" value="UDP-N-ACETYLGLUCOSAMINE 1-CARBOXYVINYLTRANSFERASE"/>
    <property type="match status" value="1"/>
</dbReference>
<dbReference type="CDD" id="cd01555">
    <property type="entry name" value="UdpNAET"/>
    <property type="match status" value="1"/>
</dbReference>
<feature type="binding site" evidence="12">
    <location>
        <position position="307"/>
    </location>
    <ligand>
        <name>UDP-N-acetyl-alpha-D-glucosamine</name>
        <dbReference type="ChEBI" id="CHEBI:57705"/>
    </ligand>
</feature>
<feature type="binding site" evidence="12">
    <location>
        <begin position="122"/>
        <end position="126"/>
    </location>
    <ligand>
        <name>UDP-N-acetyl-alpha-D-glucosamine</name>
        <dbReference type="ChEBI" id="CHEBI:57705"/>
    </ligand>
</feature>
<keyword evidence="8 12" id="KW-0131">Cell cycle</keyword>
<evidence type="ECO:0000256" key="11">
    <source>
        <dbReference type="ARBA" id="ARBA00047527"/>
    </source>
</evidence>
<dbReference type="HAMAP" id="MF_00111">
    <property type="entry name" value="MurA"/>
    <property type="match status" value="1"/>
</dbReference>
<comment type="caution">
    <text evidence="12">Lacks conserved residue(s) required for the propagation of feature annotation.</text>
</comment>
<keyword evidence="7 12" id="KW-0573">Peptidoglycan synthesis</keyword>
<evidence type="ECO:0000256" key="12">
    <source>
        <dbReference type="HAMAP-Rule" id="MF_00111"/>
    </source>
</evidence>
<dbReference type="FunFam" id="3.65.10.10:FF:000001">
    <property type="entry name" value="UDP-N-acetylglucosamine 1-carboxyvinyltransferase"/>
    <property type="match status" value="1"/>
</dbReference>
<keyword evidence="3 12" id="KW-0963">Cytoplasm</keyword>
<evidence type="ECO:0000256" key="10">
    <source>
        <dbReference type="ARBA" id="ARBA00038367"/>
    </source>
</evidence>
<comment type="subcellular location">
    <subcellularLocation>
        <location evidence="1 12">Cytoplasm</location>
    </subcellularLocation>
</comment>
<evidence type="ECO:0000256" key="9">
    <source>
        <dbReference type="ARBA" id="ARBA00023316"/>
    </source>
</evidence>
<evidence type="ECO:0000256" key="5">
    <source>
        <dbReference type="ARBA" id="ARBA00022679"/>
    </source>
</evidence>
<dbReference type="GO" id="GO:0005737">
    <property type="term" value="C:cytoplasm"/>
    <property type="evidence" value="ECO:0007669"/>
    <property type="project" value="UniProtKB-SubCell"/>
</dbReference>
<dbReference type="PANTHER" id="PTHR43783:SF1">
    <property type="entry name" value="UDP-N-ACETYLGLUCOSAMINE 1-CARBOXYVINYLTRANSFERASE"/>
    <property type="match status" value="1"/>
</dbReference>
<proteinExistence type="inferred from homology"/>
<dbReference type="Proteomes" id="UP000053937">
    <property type="component" value="Unassembled WGS sequence"/>
</dbReference>
<dbReference type="AlphaFoldDB" id="A0A101JHY4"/>
<feature type="binding site" evidence="12">
    <location>
        <position position="329"/>
    </location>
    <ligand>
        <name>UDP-N-acetyl-alpha-D-glucosamine</name>
        <dbReference type="ChEBI" id="CHEBI:57705"/>
    </ligand>
</feature>
<dbReference type="GO" id="GO:0008360">
    <property type="term" value="P:regulation of cell shape"/>
    <property type="evidence" value="ECO:0007669"/>
    <property type="project" value="UniProtKB-KW"/>
</dbReference>
<dbReference type="GO" id="GO:0071555">
    <property type="term" value="P:cell wall organization"/>
    <property type="evidence" value="ECO:0007669"/>
    <property type="project" value="UniProtKB-KW"/>
</dbReference>
<evidence type="ECO:0000256" key="7">
    <source>
        <dbReference type="ARBA" id="ARBA00022984"/>
    </source>
</evidence>
<keyword evidence="4 12" id="KW-0132">Cell division</keyword>
<dbReference type="InterPro" id="IPR013792">
    <property type="entry name" value="RNA3'P_cycl/enolpyr_Trfase_a/b"/>
</dbReference>
<gene>
    <name evidence="12" type="primary">murA</name>
    <name evidence="14" type="ORF">ASB62_06280</name>
</gene>
<keyword evidence="6 12" id="KW-0133">Cell shape</keyword>
<comment type="caution">
    <text evidence="14">The sequence shown here is derived from an EMBL/GenBank/DDBJ whole genome shotgun (WGS) entry which is preliminary data.</text>
</comment>
<keyword evidence="15" id="KW-1185">Reference proteome</keyword>
<evidence type="ECO:0000256" key="1">
    <source>
        <dbReference type="ARBA" id="ARBA00004496"/>
    </source>
</evidence>
<evidence type="ECO:0000313" key="15">
    <source>
        <dbReference type="Proteomes" id="UP000053937"/>
    </source>
</evidence>
<comment type="catalytic activity">
    <reaction evidence="11 12">
        <text>phosphoenolpyruvate + UDP-N-acetyl-alpha-D-glucosamine = UDP-N-acetyl-3-O-(1-carboxyvinyl)-alpha-D-glucosamine + phosphate</text>
        <dbReference type="Rhea" id="RHEA:18681"/>
        <dbReference type="ChEBI" id="CHEBI:43474"/>
        <dbReference type="ChEBI" id="CHEBI:57705"/>
        <dbReference type="ChEBI" id="CHEBI:58702"/>
        <dbReference type="ChEBI" id="CHEBI:68483"/>
        <dbReference type="EC" id="2.5.1.7"/>
    </reaction>
</comment>
<evidence type="ECO:0000313" key="14">
    <source>
        <dbReference type="EMBL" id="KUL27124.1"/>
    </source>
</evidence>
<dbReference type="GO" id="GO:0008760">
    <property type="term" value="F:UDP-N-acetylglucosamine 1-carboxyvinyltransferase activity"/>
    <property type="evidence" value="ECO:0007669"/>
    <property type="project" value="UniProtKB-UniRule"/>
</dbReference>
<dbReference type="UniPathway" id="UPA00219"/>
<evidence type="ECO:0000256" key="3">
    <source>
        <dbReference type="ARBA" id="ARBA00022490"/>
    </source>
</evidence>
<dbReference type="Pfam" id="PF00275">
    <property type="entry name" value="EPSP_synthase"/>
    <property type="match status" value="1"/>
</dbReference>
<evidence type="ECO:0000256" key="4">
    <source>
        <dbReference type="ARBA" id="ARBA00022618"/>
    </source>
</evidence>
<dbReference type="NCBIfam" id="NF006873">
    <property type="entry name" value="PRK09369.1"/>
    <property type="match status" value="1"/>
</dbReference>
<dbReference type="Gene3D" id="3.65.10.10">
    <property type="entry name" value="Enolpyruvate transferase domain"/>
    <property type="match status" value="2"/>
</dbReference>
<evidence type="ECO:0000259" key="13">
    <source>
        <dbReference type="Pfam" id="PF00275"/>
    </source>
</evidence>
<dbReference type="GO" id="GO:0019277">
    <property type="term" value="P:UDP-N-acetylgalactosamine biosynthetic process"/>
    <property type="evidence" value="ECO:0007669"/>
    <property type="project" value="InterPro"/>
</dbReference>
<dbReference type="InterPro" id="IPR036968">
    <property type="entry name" value="Enolpyruvate_Tfrase_sf"/>
</dbReference>
<dbReference type="GO" id="GO:0009252">
    <property type="term" value="P:peptidoglycan biosynthetic process"/>
    <property type="evidence" value="ECO:0007669"/>
    <property type="project" value="UniProtKB-UniRule"/>
</dbReference>
<dbReference type="InterPro" id="IPR005750">
    <property type="entry name" value="UDP_GlcNAc_COvinyl_MurA"/>
</dbReference>
<dbReference type="RefSeq" id="WP_059139104.1">
    <property type="nucleotide sequence ID" value="NZ_LMBR01000149.1"/>
</dbReference>
<comment type="similarity">
    <text evidence="10 12">Belongs to the EPSP synthase family. MurA subfamily.</text>
</comment>
<keyword evidence="9 12" id="KW-0961">Cell wall biogenesis/degradation</keyword>
<dbReference type="NCBIfam" id="TIGR01072">
    <property type="entry name" value="murA"/>
    <property type="match status" value="1"/>
</dbReference>
<comment type="function">
    <text evidence="12">Cell wall formation. Adds enolpyruvyl to UDP-N-acetylglucosamine.</text>
</comment>
<dbReference type="EC" id="2.5.1.7" evidence="12"/>
<dbReference type="GO" id="GO:0051301">
    <property type="term" value="P:cell division"/>
    <property type="evidence" value="ECO:0007669"/>
    <property type="project" value="UniProtKB-KW"/>
</dbReference>
<protein>
    <recommendedName>
        <fullName evidence="12">UDP-N-acetylglucosamine 1-carboxyvinyltransferase</fullName>
        <ecNumber evidence="12">2.5.1.7</ecNumber>
    </recommendedName>
    <alternativeName>
        <fullName evidence="12">Enoylpyruvate transferase</fullName>
    </alternativeName>
    <alternativeName>
        <fullName evidence="12">UDP-N-acetylglucosamine enolpyruvyl transferase</fullName>
        <shortName evidence="12">EPT</shortName>
    </alternativeName>
</protein>
<feature type="modified residue" description="2-(S-cysteinyl)pyruvic acid O-phosphothioketal" evidence="12">
    <location>
        <position position="117"/>
    </location>
</feature>
<feature type="active site" description="Proton donor" evidence="12">
    <location>
        <position position="117"/>
    </location>
</feature>
<name>A0A101JHY4_CHLLI</name>
<feature type="binding site" evidence="12">
    <location>
        <position position="93"/>
    </location>
    <ligand>
        <name>UDP-N-acetyl-alpha-D-glucosamine</name>
        <dbReference type="ChEBI" id="CHEBI:57705"/>
    </ligand>
</feature>
<evidence type="ECO:0000256" key="8">
    <source>
        <dbReference type="ARBA" id="ARBA00023306"/>
    </source>
</evidence>
<evidence type="ECO:0000256" key="6">
    <source>
        <dbReference type="ARBA" id="ARBA00022960"/>
    </source>
</evidence>
<reference evidence="14 15" key="1">
    <citation type="submission" date="2015-10" db="EMBL/GenBank/DDBJ databases">
        <title>Draft Genome Sequence of Chlorobium limicola strain Frasassi Growing under Artificial Lighting in the Frasassi Cave System.</title>
        <authorList>
            <person name="Mansor M."/>
            <person name="Macalady J."/>
        </authorList>
    </citation>
    <scope>NUCLEOTIDE SEQUENCE [LARGE SCALE GENOMIC DNA]</scope>
    <source>
        <strain evidence="14 15">Frasassi</strain>
    </source>
</reference>
<dbReference type="OrthoDB" id="9803760at2"/>
<evidence type="ECO:0000256" key="2">
    <source>
        <dbReference type="ARBA" id="ARBA00004752"/>
    </source>
</evidence>
<dbReference type="EMBL" id="LMBR01000149">
    <property type="protein sequence ID" value="KUL27124.1"/>
    <property type="molecule type" value="Genomic_DNA"/>
</dbReference>
<accession>A0A101JHY4</accession>
<keyword evidence="5 12" id="KW-0808">Transferase</keyword>
<dbReference type="SUPFAM" id="SSF55205">
    <property type="entry name" value="EPT/RTPC-like"/>
    <property type="match status" value="1"/>
</dbReference>
<dbReference type="InterPro" id="IPR050068">
    <property type="entry name" value="MurA_subfamily"/>
</dbReference>
<feature type="binding site" evidence="12">
    <location>
        <begin position="22"/>
        <end position="23"/>
    </location>
    <ligand>
        <name>phosphoenolpyruvate</name>
        <dbReference type="ChEBI" id="CHEBI:58702"/>
    </ligand>
</feature>
<organism evidence="14 15">
    <name type="scientific">Chlorobium limicola</name>
    <dbReference type="NCBI Taxonomy" id="1092"/>
    <lineage>
        <taxon>Bacteria</taxon>
        <taxon>Pseudomonadati</taxon>
        <taxon>Chlorobiota</taxon>
        <taxon>Chlorobiia</taxon>
        <taxon>Chlorobiales</taxon>
        <taxon>Chlorobiaceae</taxon>
        <taxon>Chlorobium/Pelodictyon group</taxon>
        <taxon>Chlorobium</taxon>
    </lineage>
</organism>
<keyword evidence="12" id="KW-0670">Pyruvate</keyword>
<comment type="pathway">
    <text evidence="2 12">Cell wall biogenesis; peptidoglycan biosynthesis.</text>
</comment>